<dbReference type="Pfam" id="PF08742">
    <property type="entry name" value="C8"/>
    <property type="match status" value="3"/>
</dbReference>
<dbReference type="Pfam" id="PF01826">
    <property type="entry name" value="TIL"/>
    <property type="match status" value="3"/>
</dbReference>
<dbReference type="SMART" id="SM00832">
    <property type="entry name" value="C8"/>
    <property type="match status" value="3"/>
</dbReference>
<dbReference type="InterPro" id="IPR050780">
    <property type="entry name" value="Mucin_vWF_Thrombospondin_sf"/>
</dbReference>
<dbReference type="InterPro" id="IPR036084">
    <property type="entry name" value="Ser_inhib-like_sf"/>
</dbReference>
<feature type="non-terminal residue" evidence="5">
    <location>
        <position position="1787"/>
    </location>
</feature>
<organism evidence="5 6">
    <name type="scientific">Galemys pyrenaicus</name>
    <name type="common">Iberian desman</name>
    <name type="synonym">Pyrenean desman</name>
    <dbReference type="NCBI Taxonomy" id="202257"/>
    <lineage>
        <taxon>Eukaryota</taxon>
        <taxon>Metazoa</taxon>
        <taxon>Chordata</taxon>
        <taxon>Craniata</taxon>
        <taxon>Vertebrata</taxon>
        <taxon>Euteleostomi</taxon>
        <taxon>Mammalia</taxon>
        <taxon>Eutheria</taxon>
        <taxon>Laurasiatheria</taxon>
        <taxon>Eulipotyphla</taxon>
        <taxon>Talpidae</taxon>
        <taxon>Galemys</taxon>
    </lineage>
</organism>
<evidence type="ECO:0000259" key="4">
    <source>
        <dbReference type="PROSITE" id="PS51233"/>
    </source>
</evidence>
<reference evidence="5" key="1">
    <citation type="journal article" date="2021" name="Evol. Appl.">
        <title>The genome of the Pyrenean desman and the effects of bottlenecks and inbreeding on the genomic landscape of an endangered species.</title>
        <authorList>
            <person name="Escoda L."/>
            <person name="Castresana J."/>
        </authorList>
    </citation>
    <scope>NUCLEOTIDE SEQUENCE</scope>
    <source>
        <strain evidence="5">IBE-C5619</strain>
    </source>
</reference>
<dbReference type="InterPro" id="IPR025615">
    <property type="entry name" value="TILa_dom"/>
</dbReference>
<gene>
    <name evidence="5" type="ORF">J0S82_006921</name>
</gene>
<dbReference type="PANTHER" id="PTHR11339">
    <property type="entry name" value="EXTRACELLULAR MATRIX GLYCOPROTEIN RELATED"/>
    <property type="match status" value="1"/>
</dbReference>
<evidence type="ECO:0000313" key="5">
    <source>
        <dbReference type="EMBL" id="KAG8511353.1"/>
    </source>
</evidence>
<dbReference type="OrthoDB" id="3438930at2759"/>
<dbReference type="Proteomes" id="UP000700334">
    <property type="component" value="Unassembled WGS sequence"/>
</dbReference>
<dbReference type="SUPFAM" id="SSF57567">
    <property type="entry name" value="Serine protease inhibitors"/>
    <property type="match status" value="3"/>
</dbReference>
<feature type="compositionally biased region" description="Polar residues" evidence="3">
    <location>
        <begin position="18"/>
        <end position="29"/>
    </location>
</feature>
<dbReference type="SMART" id="SM00216">
    <property type="entry name" value="VWD"/>
    <property type="match status" value="3"/>
</dbReference>
<evidence type="ECO:0000256" key="1">
    <source>
        <dbReference type="ARBA" id="ARBA00023157"/>
    </source>
</evidence>
<dbReference type="Pfam" id="PF17517">
    <property type="entry name" value="IgGFc_binding"/>
    <property type="match status" value="1"/>
</dbReference>
<dbReference type="InterPro" id="IPR035234">
    <property type="entry name" value="IgGFc-bd_N"/>
</dbReference>
<dbReference type="CDD" id="cd19941">
    <property type="entry name" value="TIL"/>
    <property type="match status" value="3"/>
</dbReference>
<accession>A0A8J5ZXF9</accession>
<feature type="domain" description="VWFD" evidence="4">
    <location>
        <begin position="1042"/>
        <end position="1221"/>
    </location>
</feature>
<dbReference type="PROSITE" id="PS51233">
    <property type="entry name" value="VWFD"/>
    <property type="match status" value="3"/>
</dbReference>
<keyword evidence="1" id="KW-1015">Disulfide bond</keyword>
<dbReference type="Pfam" id="PF12714">
    <property type="entry name" value="TILa"/>
    <property type="match status" value="1"/>
</dbReference>
<dbReference type="InterPro" id="IPR002919">
    <property type="entry name" value="TIL_dom"/>
</dbReference>
<feature type="non-terminal residue" evidence="5">
    <location>
        <position position="1"/>
    </location>
</feature>
<dbReference type="InterPro" id="IPR014853">
    <property type="entry name" value="VWF/SSPO/ZAN-like_Cys-rich_dom"/>
</dbReference>
<dbReference type="FunFam" id="2.10.25.10:FF:000055">
    <property type="entry name" value="alpha-tectorin isoform X1"/>
    <property type="match status" value="2"/>
</dbReference>
<keyword evidence="2" id="KW-0325">Glycoprotein</keyword>
<dbReference type="Pfam" id="PF00094">
    <property type="entry name" value="VWD"/>
    <property type="match status" value="3"/>
</dbReference>
<protein>
    <submittedName>
        <fullName evidence="5">IgGFc-binding protein</fullName>
    </submittedName>
</protein>
<dbReference type="GO" id="GO:0005615">
    <property type="term" value="C:extracellular space"/>
    <property type="evidence" value="ECO:0007669"/>
    <property type="project" value="TreeGrafter"/>
</dbReference>
<evidence type="ECO:0000256" key="3">
    <source>
        <dbReference type="SAM" id="MobiDB-lite"/>
    </source>
</evidence>
<dbReference type="Gene3D" id="2.10.25.10">
    <property type="entry name" value="Laminin"/>
    <property type="match status" value="3"/>
</dbReference>
<dbReference type="EMBL" id="JAGFMF010011834">
    <property type="protein sequence ID" value="KAG8511353.1"/>
    <property type="molecule type" value="Genomic_DNA"/>
</dbReference>
<feature type="region of interest" description="Disordered" evidence="3">
    <location>
        <begin position="15"/>
        <end position="38"/>
    </location>
</feature>
<sequence length="1787" mass="190953">GHHLCRTEVSSRLLGHSHQLSSQPSQDPSVQAHPPPSRGLLLPLDPVIGSLLPEVGTIYLAGGLRHGFPVELVDALGWSNPPMGFEFESPAKGRRLLEKPGWWVREQGEKEEKRGTAQINISKCYQAQEERGYVPDRLTQEASVNPRNTEGEEFLVAFLQNSESGHTEASLHLFLTSMSDKPALVSILSQVDDTSQKVTVRPGQSVMVNISSKAEMIGSKTFRNAVVVQSDRAISVQAVNSKPGTAELTLLQPVRALGTEYFVLTPPGTSTRDVKEFAVVAGAAGTTISVHLKRALTFDSKIHPAGSVLTVILEPYQVAQLQSDNDLSGSKVTASSPVAVFSGHSCVQKHTDCNHVVEQLLPTSAWGTRYVVATLASQTRYDLAYVVASQTTKLKYNQGGTIGSRGLQEGDVVGFEILPSRPLYLTADVGVQVLLFGTGATKGSRAYNPYLVLIPDVASYCSAYVVKSMPGSSGVALLVVPTKATTELMVDEQTLGAKLPWAPVLGSEFSFAQVDLGAADTLHTAKANANFGLLTFGLGQALGFGTAAACGQTVLTPEEVICEGMKCPAWHRCKVVDGKPTCMEVSVATCRIQGDPHYTTFDGLQYDMMGTCTYTIAELCSEDQSLPAFSVEAKNEHRSSRRVSYVGFVTVLAYSHTVSLARGEVGFARIDNQRSHLPVSLEEGKLRVYQSGTRATVELDFGLIVTYDWDCQLALSLPEKFRGKVCGLCGNYNGNPKDDFLIPGGEQAPNAAEFASNWRLDDGDYLCKDGCEDNCPSCSPGQAQHYEGDRLCGMLALSTGPFAACHHVLDPKAFLQECVYDMCVVSGDRSNLCRALSAYAQACLELGISVGNWRLPANCLKGAGESAVSRNVGNYKAGNGSAIREMGRLEVEHICGGESKHVRDSPRAPLQRLDKYPPCPVALSCPANSRYEQCSPACPASCNPTGMPSNCSKRPCVEGCVCLPGFVASGDACVADNSCGCLFENHLLAPGEALWADKNCRKRCICDHKTHKMVCSNTEGCPTGQRCHVQNGLLGCYPSSFGSCQASGDPHYLTFDGRRINFMGTCTYLLTGTCGQNGSLPAFRVLVENEHRGSQTVSYTRAVRVEARGVTVEVRREYPGRVLVGGVLRYLPFQAADGQVQVYRQGKEAVVRTDFGLTVTYDWNARVTAKVPSSYAGALCGLCGNFNGQTGDDLALRGGGQAANALEFGNSWQEGTSPGCGATAPGDCPALDSMVAEQQQSKKECGVLADPEGPFRDCHSYLDPAGFLRDCVYDLCLVPGQSVCAALADYAAACHAAGATVDPWRTEEFCPMSCPPNSHYELCSHGCPLSCGDLPVPGGCGSDCHEDCVCDEGFVLSGESCVRPASCGCVHQGAYHPPGQSFYEPGCKSLCHCREGGEVTCQPSTCGPHEACQPSNGVLGCVPVGSVTCQASGDPHYTTFDGRRFDFMGTCVYVLAQTCGNRTGLHQFAVLQENAPYGSRASVTKAITVLVDNYSLRLEQGKWKVTVNGVDMKLPVELAQGQIRVFQHGSDAVIETGFGLRVAYDLVYNVRVRVPGNYYEQMCGLCGDYNGNSGDDFQKPDGSQAGSPNDFGNSWEEKVPGSPCTSPPPCEDCGPGCTAEQEQQYQQEKFCGFLTKPTGPLAACHKLLNPQGALKDCVFDLCVSGGNLSILCSSIQAYVSACQAAGGHVEPWRTESFCPMKCPANSHYEVCADTCSLGCSALSAPQKCPEGCAEGCQCDPGFLNSGEACVPAEQCGCYHNGAYYEPGESVLLDSCQQQCVCQAGGHM</sequence>
<comment type="caution">
    <text evidence="5">The sequence shown here is derived from an EMBL/GenBank/DDBJ whole genome shotgun (WGS) entry which is preliminary data.</text>
</comment>
<dbReference type="InterPro" id="IPR001846">
    <property type="entry name" value="VWF_type-D"/>
</dbReference>
<name>A0A8J5ZXF9_GALPY</name>
<feature type="domain" description="VWFD" evidence="4">
    <location>
        <begin position="1427"/>
        <end position="1605"/>
    </location>
</feature>
<feature type="region of interest" description="Disordered" evidence="3">
    <location>
        <begin position="1576"/>
        <end position="1599"/>
    </location>
</feature>
<proteinExistence type="predicted"/>
<evidence type="ECO:0000256" key="2">
    <source>
        <dbReference type="ARBA" id="ARBA00023180"/>
    </source>
</evidence>
<dbReference type="PANTHER" id="PTHR11339:SF244">
    <property type="entry name" value="IGGFC-BINDING PROTEIN"/>
    <property type="match status" value="1"/>
</dbReference>
<evidence type="ECO:0000313" key="6">
    <source>
        <dbReference type="Proteomes" id="UP000700334"/>
    </source>
</evidence>
<keyword evidence="6" id="KW-1185">Reference proteome</keyword>
<feature type="domain" description="VWFD" evidence="4">
    <location>
        <begin position="588"/>
        <end position="768"/>
    </location>
</feature>
<dbReference type="GO" id="GO:0031012">
    <property type="term" value="C:extracellular matrix"/>
    <property type="evidence" value="ECO:0007669"/>
    <property type="project" value="TreeGrafter"/>
</dbReference>